<evidence type="ECO:0000313" key="2">
    <source>
        <dbReference type="EMBL" id="AEG19127.1"/>
    </source>
</evidence>
<sequence length="93" mass="10941">MVEIVIIVSIISSILSIILAVFAILFSRRVEKRLKKNFQRLKYIMDENHERTKEVLENIDQEADAIKKTVYESQRELRETLDGIMEKCGIMKK</sequence>
<keyword evidence="1" id="KW-1133">Transmembrane helix</keyword>
<dbReference type="EMBL" id="CP002772">
    <property type="protein sequence ID" value="AEG19127.1"/>
    <property type="molecule type" value="Genomic_DNA"/>
</dbReference>
<keyword evidence="3" id="KW-1185">Reference proteome</keyword>
<dbReference type="AlphaFoldDB" id="F6D3F1"/>
<dbReference type="Proteomes" id="UP000009231">
    <property type="component" value="Chromosome"/>
</dbReference>
<keyword evidence="1" id="KW-0812">Transmembrane</keyword>
<reference evidence="2 3" key="1">
    <citation type="journal article" date="2014" name="Int. J. Syst. Evol. Microbiol.">
        <title>Methanobacterium paludis sp. nov. and a novel strain of Methanobacterium lacus isolated from northern peatlands.</title>
        <authorList>
            <person name="Cadillo-Quiroz H."/>
            <person name="Brauer S.L."/>
            <person name="Goodson N."/>
            <person name="Yavitt J.B."/>
            <person name="Zinder S.H."/>
        </authorList>
    </citation>
    <scope>NUCLEOTIDE SEQUENCE [LARGE SCALE GENOMIC DNA]</scope>
    <source>
        <strain evidence="3">DSM 25820 / JCM 18151 / SWAN1</strain>
    </source>
</reference>
<dbReference type="KEGG" id="mew:MSWAN_2119"/>
<evidence type="ECO:0000313" key="3">
    <source>
        <dbReference type="Proteomes" id="UP000009231"/>
    </source>
</evidence>
<dbReference type="HOGENOM" id="CLU_2392927_0_0_2"/>
<evidence type="ECO:0000256" key="1">
    <source>
        <dbReference type="SAM" id="Phobius"/>
    </source>
</evidence>
<accession>F6D3F1</accession>
<proteinExistence type="predicted"/>
<keyword evidence="1" id="KW-0472">Membrane</keyword>
<organism evidence="2 3">
    <name type="scientific">Methanobacterium paludis (strain DSM 25820 / JCM 18151 / SWAN1)</name>
    <dbReference type="NCBI Taxonomy" id="868131"/>
    <lineage>
        <taxon>Archaea</taxon>
        <taxon>Methanobacteriati</taxon>
        <taxon>Methanobacteriota</taxon>
        <taxon>Methanomada group</taxon>
        <taxon>Methanobacteria</taxon>
        <taxon>Methanobacteriales</taxon>
        <taxon>Methanobacteriaceae</taxon>
        <taxon>Methanobacterium</taxon>
    </lineage>
</organism>
<dbReference type="OrthoDB" id="71173at2157"/>
<gene>
    <name evidence="2" type="ordered locus">MSWAN_2119</name>
</gene>
<feature type="transmembrane region" description="Helical" evidence="1">
    <location>
        <begin position="6"/>
        <end position="26"/>
    </location>
</feature>
<dbReference type="eggNOG" id="arCOG12082">
    <property type="taxonomic scope" value="Archaea"/>
</dbReference>
<name>F6D3F1_METPW</name>
<protein>
    <submittedName>
        <fullName evidence="2">Uncharacterized protein</fullName>
    </submittedName>
</protein>
<dbReference type="STRING" id="868131.MSWAN_2119"/>